<reference evidence="9 10" key="1">
    <citation type="submission" date="2019-08" db="EMBL/GenBank/DDBJ databases">
        <title>Highly reduced genomes of protist endosymbionts show evolutionary convergence.</title>
        <authorList>
            <person name="George E."/>
            <person name="Husnik F."/>
            <person name="Tashyreva D."/>
            <person name="Prokopchuk G."/>
            <person name="Horak A."/>
            <person name="Kwong W.K."/>
            <person name="Lukes J."/>
            <person name="Keeling P.J."/>
        </authorList>
    </citation>
    <scope>NUCLEOTIDE SEQUENCE [LARGE SCALE GENOMIC DNA]</scope>
    <source>
        <strain evidence="9">1605</strain>
    </source>
</reference>
<keyword evidence="4 7" id="KW-0689">Ribosomal protein</keyword>
<dbReference type="Gene3D" id="3.30.860.10">
    <property type="entry name" value="30s Ribosomal Protein S19, Chain A"/>
    <property type="match status" value="1"/>
</dbReference>
<evidence type="ECO:0000256" key="5">
    <source>
        <dbReference type="ARBA" id="ARBA00023274"/>
    </source>
</evidence>
<gene>
    <name evidence="7 9" type="primary">rpsS</name>
    <name evidence="9" type="ORF">FZC35_02830</name>
</gene>
<proteinExistence type="inferred from homology"/>
<evidence type="ECO:0000256" key="2">
    <source>
        <dbReference type="ARBA" id="ARBA00022730"/>
    </source>
</evidence>
<dbReference type="PIRSF" id="PIRSF002144">
    <property type="entry name" value="Ribosomal_S19"/>
    <property type="match status" value="1"/>
</dbReference>
<dbReference type="KEGG" id="cip:FZC35_02830"/>
<keyword evidence="2 7" id="KW-0699">rRNA-binding</keyword>
<organism evidence="9 10">
    <name type="scientific">Candidatus Cytomitobacter indipagum</name>
    <dbReference type="NCBI Taxonomy" id="2601575"/>
    <lineage>
        <taxon>Bacteria</taxon>
        <taxon>Pseudomonadati</taxon>
        <taxon>Pseudomonadota</taxon>
        <taxon>Alphaproteobacteria</taxon>
        <taxon>Holosporales</taxon>
        <taxon>Holosporaceae</taxon>
        <taxon>Candidatus Cytomitobacter</taxon>
    </lineage>
</organism>
<dbReference type="GO" id="GO:0000028">
    <property type="term" value="P:ribosomal small subunit assembly"/>
    <property type="evidence" value="ECO:0007669"/>
    <property type="project" value="TreeGrafter"/>
</dbReference>
<dbReference type="NCBIfam" id="TIGR01050">
    <property type="entry name" value="rpsS_bact"/>
    <property type="match status" value="1"/>
</dbReference>
<name>A0A5C0UF71_9PROT</name>
<dbReference type="Proteomes" id="UP000325155">
    <property type="component" value="Chromosome"/>
</dbReference>
<dbReference type="GO" id="GO:0006412">
    <property type="term" value="P:translation"/>
    <property type="evidence" value="ECO:0007669"/>
    <property type="project" value="UniProtKB-UniRule"/>
</dbReference>
<evidence type="ECO:0000313" key="9">
    <source>
        <dbReference type="EMBL" id="QEK38283.1"/>
    </source>
</evidence>
<dbReference type="InterPro" id="IPR020934">
    <property type="entry name" value="Ribosomal_uS19_CS"/>
</dbReference>
<dbReference type="GO" id="GO:0019843">
    <property type="term" value="F:rRNA binding"/>
    <property type="evidence" value="ECO:0007669"/>
    <property type="project" value="UniProtKB-UniRule"/>
</dbReference>
<dbReference type="InterPro" id="IPR005732">
    <property type="entry name" value="Ribosomal_uS19_bac-type"/>
</dbReference>
<dbReference type="PRINTS" id="PR00975">
    <property type="entry name" value="RIBOSOMALS19"/>
</dbReference>
<dbReference type="FunFam" id="3.30.860.10:FF:000001">
    <property type="entry name" value="30S ribosomal protein S19"/>
    <property type="match status" value="1"/>
</dbReference>
<dbReference type="OrthoDB" id="9797833at2"/>
<dbReference type="Pfam" id="PF00203">
    <property type="entry name" value="Ribosomal_S19"/>
    <property type="match status" value="1"/>
</dbReference>
<dbReference type="PANTHER" id="PTHR11880">
    <property type="entry name" value="RIBOSOMAL PROTEIN S19P FAMILY MEMBER"/>
    <property type="match status" value="1"/>
</dbReference>
<evidence type="ECO:0000313" key="10">
    <source>
        <dbReference type="Proteomes" id="UP000325155"/>
    </source>
</evidence>
<sequence length="92" mass="10576">MARSLRKGPFADSHILKHVARNKANRSTDSIRTRSRRSTIFPAFVGINFLVHNGRKFIPVYVTESMIGHKLGEFSFTRRDNPHRNGNKKAKK</sequence>
<evidence type="ECO:0000256" key="6">
    <source>
        <dbReference type="ARBA" id="ARBA00035163"/>
    </source>
</evidence>
<dbReference type="HAMAP" id="MF_00531">
    <property type="entry name" value="Ribosomal_uS19"/>
    <property type="match status" value="1"/>
</dbReference>
<evidence type="ECO:0000256" key="3">
    <source>
        <dbReference type="ARBA" id="ARBA00022884"/>
    </source>
</evidence>
<keyword evidence="5 7" id="KW-0687">Ribonucleoprotein</keyword>
<evidence type="ECO:0000256" key="1">
    <source>
        <dbReference type="ARBA" id="ARBA00007345"/>
    </source>
</evidence>
<accession>A0A5C0UF71</accession>
<dbReference type="PANTHER" id="PTHR11880:SF8">
    <property type="entry name" value="SMALL RIBOSOMAL SUBUNIT PROTEIN US19M"/>
    <property type="match status" value="1"/>
</dbReference>
<comment type="similarity">
    <text evidence="1 7 8">Belongs to the universal ribosomal protein uS19 family.</text>
</comment>
<dbReference type="SUPFAM" id="SSF54570">
    <property type="entry name" value="Ribosomal protein S19"/>
    <property type="match status" value="1"/>
</dbReference>
<evidence type="ECO:0000256" key="8">
    <source>
        <dbReference type="RuleBase" id="RU003485"/>
    </source>
</evidence>
<dbReference type="InterPro" id="IPR023575">
    <property type="entry name" value="Ribosomal_uS19_SF"/>
</dbReference>
<dbReference type="GO" id="GO:0015935">
    <property type="term" value="C:small ribosomal subunit"/>
    <property type="evidence" value="ECO:0007669"/>
    <property type="project" value="InterPro"/>
</dbReference>
<dbReference type="EMBL" id="CP043315">
    <property type="protein sequence ID" value="QEK38283.1"/>
    <property type="molecule type" value="Genomic_DNA"/>
</dbReference>
<dbReference type="AlphaFoldDB" id="A0A5C0UF71"/>
<dbReference type="PROSITE" id="PS00323">
    <property type="entry name" value="RIBOSOMAL_S19"/>
    <property type="match status" value="1"/>
</dbReference>
<dbReference type="GO" id="GO:0003735">
    <property type="term" value="F:structural constituent of ribosome"/>
    <property type="evidence" value="ECO:0007669"/>
    <property type="project" value="InterPro"/>
</dbReference>
<comment type="function">
    <text evidence="7">Protein S19 forms a complex with S13 that binds strongly to the 16S ribosomal RNA.</text>
</comment>
<dbReference type="RefSeq" id="WP_148981130.1">
    <property type="nucleotide sequence ID" value="NZ_CP043315.1"/>
</dbReference>
<keyword evidence="3 7" id="KW-0694">RNA-binding</keyword>
<evidence type="ECO:0000256" key="7">
    <source>
        <dbReference type="HAMAP-Rule" id="MF_00531"/>
    </source>
</evidence>
<keyword evidence="10" id="KW-1185">Reference proteome</keyword>
<dbReference type="InterPro" id="IPR002222">
    <property type="entry name" value="Ribosomal_uS19"/>
</dbReference>
<dbReference type="GO" id="GO:0005737">
    <property type="term" value="C:cytoplasm"/>
    <property type="evidence" value="ECO:0007669"/>
    <property type="project" value="UniProtKB-ARBA"/>
</dbReference>
<protein>
    <recommendedName>
        <fullName evidence="6 7">Small ribosomal subunit protein uS19</fullName>
    </recommendedName>
</protein>
<evidence type="ECO:0000256" key="4">
    <source>
        <dbReference type="ARBA" id="ARBA00022980"/>
    </source>
</evidence>